<dbReference type="InterPro" id="IPR003836">
    <property type="entry name" value="Glucokinase"/>
</dbReference>
<evidence type="ECO:0000313" key="4">
    <source>
        <dbReference type="Proteomes" id="UP000187209"/>
    </source>
</evidence>
<dbReference type="PANTHER" id="PTHR47363">
    <property type="entry name" value="GLUCOKINASE"/>
    <property type="match status" value="1"/>
</dbReference>
<sequence>MITVVVGDIGGTNSRLMLLKLEGIELKEVYTETILSHSCQNFIEVLHKFLDGKDTPRSGIFAVAGQSNGSSARFDNMGWGRDYILANQIQTEFGIEKVVFLNDFEAAGYGCLELKTSDYTQINPDAEPESQQRKIVMGPGTGLGEALLAWNGTAYTSYPGEGGYSDFAAHNNEQWEFAKFMMNLVQTSNEYKDFRPCEGVCMEICLAGIGAFHIYDFFKQKYPELARYEFDEIWESNKDDRLKNMMIEGFTGRDELCKKSVKFWLQILAYECGNLIAKNLPFGGLYLIGGLVMKNYDFILEKREFFIKCLMTKPRHVTEDVIRKVPIYVVKNEDVGMLGTIWWTKKFLGLS</sequence>
<dbReference type="Proteomes" id="UP000187209">
    <property type="component" value="Unassembled WGS sequence"/>
</dbReference>
<dbReference type="SUPFAM" id="SSF53067">
    <property type="entry name" value="Actin-like ATPase domain"/>
    <property type="match status" value="1"/>
</dbReference>
<evidence type="ECO:0000256" key="2">
    <source>
        <dbReference type="ARBA" id="ARBA00022777"/>
    </source>
</evidence>
<organism evidence="3 4">
    <name type="scientific">Stentor coeruleus</name>
    <dbReference type="NCBI Taxonomy" id="5963"/>
    <lineage>
        <taxon>Eukaryota</taxon>
        <taxon>Sar</taxon>
        <taxon>Alveolata</taxon>
        <taxon>Ciliophora</taxon>
        <taxon>Postciliodesmatophora</taxon>
        <taxon>Heterotrichea</taxon>
        <taxon>Heterotrichida</taxon>
        <taxon>Stentoridae</taxon>
        <taxon>Stentor</taxon>
    </lineage>
</organism>
<dbReference type="PANTHER" id="PTHR47363:SF1">
    <property type="entry name" value="GLUCOKINASE"/>
    <property type="match status" value="1"/>
</dbReference>
<evidence type="ECO:0008006" key="5">
    <source>
        <dbReference type="Google" id="ProtNLM"/>
    </source>
</evidence>
<dbReference type="AlphaFoldDB" id="A0A1R2CDG9"/>
<reference evidence="3 4" key="1">
    <citation type="submission" date="2016-11" db="EMBL/GenBank/DDBJ databases">
        <title>The macronuclear genome of Stentor coeruleus: a giant cell with tiny introns.</title>
        <authorList>
            <person name="Slabodnick M."/>
            <person name="Ruby J.G."/>
            <person name="Reiff S.B."/>
            <person name="Swart E.C."/>
            <person name="Gosai S."/>
            <person name="Prabakaran S."/>
            <person name="Witkowska E."/>
            <person name="Larue G.E."/>
            <person name="Fisher S."/>
            <person name="Freeman R.M."/>
            <person name="Gunawardena J."/>
            <person name="Chu W."/>
            <person name="Stover N.A."/>
            <person name="Gregory B.D."/>
            <person name="Nowacki M."/>
            <person name="Derisi J."/>
            <person name="Roy S.W."/>
            <person name="Marshall W.F."/>
            <person name="Sood P."/>
        </authorList>
    </citation>
    <scope>NUCLEOTIDE SEQUENCE [LARGE SCALE GENOMIC DNA]</scope>
    <source>
        <strain evidence="3">WM001</strain>
    </source>
</reference>
<dbReference type="GO" id="GO:0005536">
    <property type="term" value="F:D-glucose binding"/>
    <property type="evidence" value="ECO:0007669"/>
    <property type="project" value="InterPro"/>
</dbReference>
<accession>A0A1R2CDG9</accession>
<name>A0A1R2CDG9_9CILI</name>
<dbReference type="GO" id="GO:0005524">
    <property type="term" value="F:ATP binding"/>
    <property type="evidence" value="ECO:0007669"/>
    <property type="project" value="InterPro"/>
</dbReference>
<dbReference type="InterPro" id="IPR043129">
    <property type="entry name" value="ATPase_NBD"/>
</dbReference>
<keyword evidence="2" id="KW-0418">Kinase</keyword>
<dbReference type="OrthoDB" id="10251652at2759"/>
<dbReference type="Gene3D" id="3.40.367.20">
    <property type="match status" value="1"/>
</dbReference>
<keyword evidence="1" id="KW-0808">Transferase</keyword>
<proteinExistence type="predicted"/>
<dbReference type="CDD" id="cd24008">
    <property type="entry name" value="ASKHA_NBD_GLK"/>
    <property type="match status" value="1"/>
</dbReference>
<keyword evidence="4" id="KW-1185">Reference proteome</keyword>
<dbReference type="GO" id="GO:0004340">
    <property type="term" value="F:glucokinase activity"/>
    <property type="evidence" value="ECO:0007669"/>
    <property type="project" value="InterPro"/>
</dbReference>
<dbReference type="Gene3D" id="3.30.420.40">
    <property type="match status" value="1"/>
</dbReference>
<dbReference type="GO" id="GO:0006096">
    <property type="term" value="P:glycolytic process"/>
    <property type="evidence" value="ECO:0007669"/>
    <property type="project" value="InterPro"/>
</dbReference>
<evidence type="ECO:0000313" key="3">
    <source>
        <dbReference type="EMBL" id="OMJ87059.1"/>
    </source>
</evidence>
<dbReference type="Pfam" id="PF02685">
    <property type="entry name" value="Glucokinase"/>
    <property type="match status" value="1"/>
</dbReference>
<dbReference type="EMBL" id="MPUH01000187">
    <property type="protein sequence ID" value="OMJ87059.1"/>
    <property type="molecule type" value="Genomic_DNA"/>
</dbReference>
<comment type="caution">
    <text evidence="3">The sequence shown here is derived from an EMBL/GenBank/DDBJ whole genome shotgun (WGS) entry which is preliminary data.</text>
</comment>
<evidence type="ECO:0000256" key="1">
    <source>
        <dbReference type="ARBA" id="ARBA00022679"/>
    </source>
</evidence>
<protein>
    <recommendedName>
        <fullName evidence="5">Glucokinase</fullName>
    </recommendedName>
</protein>
<gene>
    <name evidence="3" type="ORF">SteCoe_11301</name>
</gene>